<dbReference type="PANTHER" id="PTHR46470">
    <property type="entry name" value="N-ACYLNEURAMINATE-9-PHOSPHATASE"/>
    <property type="match status" value="1"/>
</dbReference>
<dbReference type="Gene3D" id="1.20.120.1600">
    <property type="match status" value="1"/>
</dbReference>
<comment type="cofactor">
    <cofactor evidence="1">
        <name>Mg(2+)</name>
        <dbReference type="ChEBI" id="CHEBI:18420"/>
    </cofactor>
</comment>
<gene>
    <name evidence="4" type="ORF">ACFQRI_08360</name>
</gene>
<evidence type="ECO:0000313" key="5">
    <source>
        <dbReference type="Proteomes" id="UP001596504"/>
    </source>
</evidence>
<dbReference type="Gene3D" id="3.40.50.1000">
    <property type="entry name" value="HAD superfamily/HAD-like"/>
    <property type="match status" value="1"/>
</dbReference>
<dbReference type="EC" id="3.1.3.-" evidence="4"/>
<dbReference type="NCBIfam" id="TIGR01549">
    <property type="entry name" value="HAD-SF-IA-v1"/>
    <property type="match status" value="1"/>
</dbReference>
<dbReference type="InterPro" id="IPR051400">
    <property type="entry name" value="HAD-like_hydrolase"/>
</dbReference>
<organism evidence="4 5">
    <name type="scientific">Saccharopolyspora griseoalba</name>
    <dbReference type="NCBI Taxonomy" id="1431848"/>
    <lineage>
        <taxon>Bacteria</taxon>
        <taxon>Bacillati</taxon>
        <taxon>Actinomycetota</taxon>
        <taxon>Actinomycetes</taxon>
        <taxon>Pseudonocardiales</taxon>
        <taxon>Pseudonocardiaceae</taxon>
        <taxon>Saccharopolyspora</taxon>
    </lineage>
</organism>
<dbReference type="Proteomes" id="UP001596504">
    <property type="component" value="Unassembled WGS sequence"/>
</dbReference>
<dbReference type="EMBL" id="JBHTCJ010000003">
    <property type="protein sequence ID" value="MFC7341425.1"/>
    <property type="molecule type" value="Genomic_DNA"/>
</dbReference>
<dbReference type="InterPro" id="IPR023214">
    <property type="entry name" value="HAD_sf"/>
</dbReference>
<dbReference type="InterPro" id="IPR006439">
    <property type="entry name" value="HAD-SF_hydro_IA"/>
</dbReference>
<dbReference type="RefSeq" id="WP_380666259.1">
    <property type="nucleotide sequence ID" value="NZ_JBHTCJ010000003.1"/>
</dbReference>
<dbReference type="InterPro" id="IPR036412">
    <property type="entry name" value="HAD-like_sf"/>
</dbReference>
<evidence type="ECO:0000313" key="4">
    <source>
        <dbReference type="EMBL" id="MFC7341425.1"/>
    </source>
</evidence>
<dbReference type="SUPFAM" id="SSF56784">
    <property type="entry name" value="HAD-like"/>
    <property type="match status" value="1"/>
</dbReference>
<accession>A0ABW2LIH2</accession>
<protein>
    <submittedName>
        <fullName evidence="4">HAD family hydrolase</fullName>
        <ecNumber evidence="4">3.1.3.-</ecNumber>
    </submittedName>
</protein>
<dbReference type="GO" id="GO:0016787">
    <property type="term" value="F:hydrolase activity"/>
    <property type="evidence" value="ECO:0007669"/>
    <property type="project" value="UniProtKB-KW"/>
</dbReference>
<dbReference type="SFLD" id="SFLDS00003">
    <property type="entry name" value="Haloacid_Dehalogenase"/>
    <property type="match status" value="1"/>
</dbReference>
<reference evidence="5" key="1">
    <citation type="journal article" date="2019" name="Int. J. Syst. Evol. Microbiol.">
        <title>The Global Catalogue of Microorganisms (GCM) 10K type strain sequencing project: providing services to taxonomists for standard genome sequencing and annotation.</title>
        <authorList>
            <consortium name="The Broad Institute Genomics Platform"/>
            <consortium name="The Broad Institute Genome Sequencing Center for Infectious Disease"/>
            <person name="Wu L."/>
            <person name="Ma J."/>
        </authorList>
    </citation>
    <scope>NUCLEOTIDE SEQUENCE [LARGE SCALE GENOMIC DNA]</scope>
    <source>
        <strain evidence="5">WLHS5</strain>
    </source>
</reference>
<evidence type="ECO:0000256" key="2">
    <source>
        <dbReference type="ARBA" id="ARBA00022801"/>
    </source>
</evidence>
<keyword evidence="5" id="KW-1185">Reference proteome</keyword>
<evidence type="ECO:0000256" key="1">
    <source>
        <dbReference type="ARBA" id="ARBA00001946"/>
    </source>
</evidence>
<sequence length="228" mass="25498">MPTAERIDLVLLDVGGPIYDDVAYRDALLRAAQELAAEEGRDIDEAEFQRVCDDHRQQQAGSLRSKIAERFFTPALRERLSDLAQRYWEYPASCLYDDVLPALRLVSERYRIALVANQRTEVLRALRRDGVAEHVDIWAISEALGVEKPDPRIFRHALREAGVDPANAVHVGNRLDSDVRGAKGVGLRTVWVLRGEAPPNPTPEQLAETDLAVRTLAELPDALEQLSS</sequence>
<dbReference type="SFLD" id="SFLDG01129">
    <property type="entry name" value="C1.5:_HAD__Beta-PGM__Phosphata"/>
    <property type="match status" value="1"/>
</dbReference>
<name>A0ABW2LIH2_9PSEU</name>
<keyword evidence="3" id="KW-0460">Magnesium</keyword>
<comment type="caution">
    <text evidence="4">The sequence shown here is derived from an EMBL/GenBank/DDBJ whole genome shotgun (WGS) entry which is preliminary data.</text>
</comment>
<keyword evidence="2 4" id="KW-0378">Hydrolase</keyword>
<dbReference type="Pfam" id="PF00702">
    <property type="entry name" value="Hydrolase"/>
    <property type="match status" value="1"/>
</dbReference>
<proteinExistence type="predicted"/>
<evidence type="ECO:0000256" key="3">
    <source>
        <dbReference type="ARBA" id="ARBA00022842"/>
    </source>
</evidence>